<accession>A0ABT2MM46</accession>
<keyword evidence="3" id="KW-1185">Reference proteome</keyword>
<dbReference type="SUPFAM" id="SSF55166">
    <property type="entry name" value="Hedgehog/DD-peptidase"/>
    <property type="match status" value="1"/>
</dbReference>
<dbReference type="Pfam" id="PF13539">
    <property type="entry name" value="Peptidase_M15_4"/>
    <property type="match status" value="1"/>
</dbReference>
<comment type="caution">
    <text evidence="2">The sequence shown here is derived from an EMBL/GenBank/DDBJ whole genome shotgun (WGS) entry which is preliminary data.</text>
</comment>
<dbReference type="RefSeq" id="WP_368005470.1">
    <property type="nucleotide sequence ID" value="NZ_JAMXFF010000005.1"/>
</dbReference>
<feature type="domain" description="Peptidase M15C" evidence="1">
    <location>
        <begin position="246"/>
        <end position="303"/>
    </location>
</feature>
<evidence type="ECO:0000313" key="3">
    <source>
        <dbReference type="Proteomes" id="UP001525890"/>
    </source>
</evidence>
<organism evidence="2 3">
    <name type="scientific">Laspinema palackyanum D2a</name>
    <dbReference type="NCBI Taxonomy" id="2953684"/>
    <lineage>
        <taxon>Bacteria</taxon>
        <taxon>Bacillati</taxon>
        <taxon>Cyanobacteriota</taxon>
        <taxon>Cyanophyceae</taxon>
        <taxon>Oscillatoriophycideae</taxon>
        <taxon>Oscillatoriales</taxon>
        <taxon>Laspinemataceae</taxon>
        <taxon>Laspinema</taxon>
        <taxon>Laspinema palackyanum</taxon>
    </lineage>
</organism>
<dbReference type="InterPro" id="IPR009045">
    <property type="entry name" value="Zn_M74/Hedgehog-like"/>
</dbReference>
<evidence type="ECO:0000313" key="2">
    <source>
        <dbReference type="EMBL" id="MCT7965793.1"/>
    </source>
</evidence>
<proteinExistence type="predicted"/>
<dbReference type="Gene3D" id="3.30.1380.10">
    <property type="match status" value="1"/>
</dbReference>
<dbReference type="InterPro" id="IPR039561">
    <property type="entry name" value="Peptidase_M15C"/>
</dbReference>
<reference evidence="2 3" key="1">
    <citation type="journal article" date="2022" name="Front. Microbiol.">
        <title>High genomic differentiation and limited gene flow indicate recent cryptic speciation within the genus Laspinema (cyanobacteria).</title>
        <authorList>
            <person name="Stanojkovic A."/>
            <person name="Skoupy S."/>
            <person name="Skaloud P."/>
            <person name="Dvorak P."/>
        </authorList>
    </citation>
    <scope>NUCLEOTIDE SEQUENCE [LARGE SCALE GENOMIC DNA]</scope>
    <source>
        <strain evidence="2 3">D2a</strain>
    </source>
</reference>
<evidence type="ECO:0000259" key="1">
    <source>
        <dbReference type="Pfam" id="PF13539"/>
    </source>
</evidence>
<dbReference type="Proteomes" id="UP001525890">
    <property type="component" value="Unassembled WGS sequence"/>
</dbReference>
<protein>
    <submittedName>
        <fullName evidence="2">M15 family metallopeptidase</fullName>
    </submittedName>
</protein>
<dbReference type="EMBL" id="JAMXFF010000005">
    <property type="protein sequence ID" value="MCT7965793.1"/>
    <property type="molecule type" value="Genomic_DNA"/>
</dbReference>
<sequence length="309" mass="35457">MIAGSPVAMQKWDVAFIKVDTPEIAENSQGYFSEPVANVVALIPQTEEGLLLRFYADSKSKNFIPRQVQQKTFALRASTQTQLKAKEIYTVENKSTGLVELEIKNTETGASNPYLIWDGGQKRDRFLEPDRKFFFEVQDSGLYDISFYYFPSPDLARIDITLENPPIPDNYDELYRYYGDPLDPEFGKNYIVTIGLKNPNGGEWKVDCHKAIAQRLRQVWEELIKDNNLHLIETYNGCFNIRMKRGKNEPSVHSWGLAIDVNAEEYPMGSPKQQPEVITQAFKNQGLSWGGYWKSRKDPMHYEFSVSGI</sequence>
<name>A0ABT2MM46_9CYAN</name>
<gene>
    <name evidence="2" type="ORF">NG799_05540</name>
</gene>